<dbReference type="CDD" id="cd05398">
    <property type="entry name" value="NT_ClassII-CCAase"/>
    <property type="match status" value="1"/>
</dbReference>
<organism evidence="11 12">
    <name type="scientific">Vannielia litorea</name>
    <dbReference type="NCBI Taxonomy" id="1217970"/>
    <lineage>
        <taxon>Bacteria</taxon>
        <taxon>Pseudomonadati</taxon>
        <taxon>Pseudomonadota</taxon>
        <taxon>Alphaproteobacteria</taxon>
        <taxon>Rhodobacterales</taxon>
        <taxon>Paracoccaceae</taxon>
        <taxon>Vannielia</taxon>
    </lineage>
</organism>
<evidence type="ECO:0000256" key="4">
    <source>
        <dbReference type="ARBA" id="ARBA00022695"/>
    </source>
</evidence>
<gene>
    <name evidence="11" type="ORF">SAMN05444002_3413</name>
</gene>
<dbReference type="GO" id="GO:0046872">
    <property type="term" value="F:metal ion binding"/>
    <property type="evidence" value="ECO:0007669"/>
    <property type="project" value="UniProtKB-KW"/>
</dbReference>
<dbReference type="InterPro" id="IPR002646">
    <property type="entry name" value="PolA_pol_head_dom"/>
</dbReference>
<feature type="domain" description="tRNA nucleotidyltransferase/poly(A) polymerase RNA and SrmB- binding" evidence="10">
    <location>
        <begin position="183"/>
        <end position="240"/>
    </location>
</feature>
<comment type="cofactor">
    <cofactor evidence="1">
        <name>Mg(2+)</name>
        <dbReference type="ChEBI" id="CHEBI:18420"/>
    </cofactor>
</comment>
<sequence length="378" mass="39904">MTRIAAPWLSAPGPQRLCAALESAGHSALFVGGCVRNTLLGAPVADLDLATDARPEIVSDIAKSAGFRVIPTGIDHGTVTVLDGDEPIEVTTFRHDVSTDGRRATVAFANDVAEDAARRDFTMNALYCDARGALVDPLNGLPDLEARRLRFIGEPGERIAEDYLRILRFFRFTAWYADPAHGIDAEGLAACAAGVDGLARVSAERITAELLKLLAAPDPAPAVAAMAASGVLHHVLPGADAPTLARFLHVDPRPDAPARLAALGGTRDRLRLSRNEAKRIETLLTAAASGEPPLILGYRLGADDGLAATLLRAAQTETVPPQDAPEEARAGASRQFPVTAQDLMPEFTGAALGARLDTLQSRWIASGLSLTREELLNG</sequence>
<evidence type="ECO:0000256" key="7">
    <source>
        <dbReference type="ARBA" id="ARBA00022842"/>
    </source>
</evidence>
<evidence type="ECO:0000313" key="12">
    <source>
        <dbReference type="Proteomes" id="UP000184932"/>
    </source>
</evidence>
<dbReference type="Proteomes" id="UP000184932">
    <property type="component" value="Unassembled WGS sequence"/>
</dbReference>
<evidence type="ECO:0000256" key="8">
    <source>
        <dbReference type="RuleBase" id="RU003953"/>
    </source>
</evidence>
<name>A0A1N6HIH4_9RHOB</name>
<evidence type="ECO:0000256" key="5">
    <source>
        <dbReference type="ARBA" id="ARBA00022723"/>
    </source>
</evidence>
<dbReference type="SUPFAM" id="SSF81891">
    <property type="entry name" value="Poly A polymerase C-terminal region-like"/>
    <property type="match status" value="1"/>
</dbReference>
<dbReference type="SUPFAM" id="SSF81301">
    <property type="entry name" value="Nucleotidyltransferase"/>
    <property type="match status" value="1"/>
</dbReference>
<dbReference type="PANTHER" id="PTHR46173">
    <property type="entry name" value="CCA TRNA NUCLEOTIDYLTRANSFERASE 1, MITOCHONDRIAL"/>
    <property type="match status" value="1"/>
</dbReference>
<dbReference type="PROSITE" id="PS51257">
    <property type="entry name" value="PROKAR_LIPOPROTEIN"/>
    <property type="match status" value="1"/>
</dbReference>
<dbReference type="STRING" id="1217970.SAMN05444002_3413"/>
<dbReference type="EMBL" id="FSRL01000001">
    <property type="protein sequence ID" value="SIO19654.1"/>
    <property type="molecule type" value="Genomic_DNA"/>
</dbReference>
<feature type="domain" description="Poly A polymerase head" evidence="9">
    <location>
        <begin position="30"/>
        <end position="150"/>
    </location>
</feature>
<evidence type="ECO:0000256" key="6">
    <source>
        <dbReference type="ARBA" id="ARBA00022741"/>
    </source>
</evidence>
<dbReference type="PANTHER" id="PTHR46173:SF1">
    <property type="entry name" value="CCA TRNA NUCLEOTIDYLTRANSFERASE 1, MITOCHONDRIAL"/>
    <property type="match status" value="1"/>
</dbReference>
<dbReference type="OrthoDB" id="9805698at2"/>
<dbReference type="AlphaFoldDB" id="A0A1N6HIH4"/>
<dbReference type="Pfam" id="PF01743">
    <property type="entry name" value="PolyA_pol"/>
    <property type="match status" value="1"/>
</dbReference>
<dbReference type="Gene3D" id="1.10.3090.10">
    <property type="entry name" value="cca-adding enzyme, domain 2"/>
    <property type="match status" value="1"/>
</dbReference>
<keyword evidence="4" id="KW-0548">Nucleotidyltransferase</keyword>
<dbReference type="GO" id="GO:0000049">
    <property type="term" value="F:tRNA binding"/>
    <property type="evidence" value="ECO:0007669"/>
    <property type="project" value="TreeGrafter"/>
</dbReference>
<evidence type="ECO:0000259" key="9">
    <source>
        <dbReference type="Pfam" id="PF01743"/>
    </source>
</evidence>
<protein>
    <submittedName>
        <fullName evidence="11">Poly(A) polymerase</fullName>
    </submittedName>
</protein>
<evidence type="ECO:0000256" key="1">
    <source>
        <dbReference type="ARBA" id="ARBA00001946"/>
    </source>
</evidence>
<keyword evidence="12" id="KW-1185">Reference proteome</keyword>
<evidence type="ECO:0000256" key="3">
    <source>
        <dbReference type="ARBA" id="ARBA00022694"/>
    </source>
</evidence>
<keyword evidence="6" id="KW-0547">Nucleotide-binding</keyword>
<keyword evidence="8" id="KW-0694">RNA-binding</keyword>
<keyword evidence="5" id="KW-0479">Metal-binding</keyword>
<dbReference type="RefSeq" id="WP_074257317.1">
    <property type="nucleotide sequence ID" value="NZ_FSRL01000001.1"/>
</dbReference>
<dbReference type="InterPro" id="IPR050264">
    <property type="entry name" value="Bact_CCA-adding_enz_type3_sf"/>
</dbReference>
<dbReference type="GO" id="GO:0016779">
    <property type="term" value="F:nucleotidyltransferase activity"/>
    <property type="evidence" value="ECO:0007669"/>
    <property type="project" value="UniProtKB-KW"/>
</dbReference>
<comment type="similarity">
    <text evidence="8">Belongs to the tRNA nucleotidyltransferase/poly(A) polymerase family.</text>
</comment>
<dbReference type="GO" id="GO:0008033">
    <property type="term" value="P:tRNA processing"/>
    <property type="evidence" value="ECO:0007669"/>
    <property type="project" value="UniProtKB-KW"/>
</dbReference>
<dbReference type="InterPro" id="IPR043519">
    <property type="entry name" value="NT_sf"/>
</dbReference>
<dbReference type="GO" id="GO:0000166">
    <property type="term" value="F:nucleotide binding"/>
    <property type="evidence" value="ECO:0007669"/>
    <property type="project" value="UniProtKB-KW"/>
</dbReference>
<dbReference type="InterPro" id="IPR032828">
    <property type="entry name" value="PolyA_RNA-bd"/>
</dbReference>
<accession>A0A1N6HIH4</accession>
<dbReference type="Gene3D" id="3.30.460.10">
    <property type="entry name" value="Beta Polymerase, domain 2"/>
    <property type="match status" value="1"/>
</dbReference>
<keyword evidence="3" id="KW-0819">tRNA processing</keyword>
<keyword evidence="2 8" id="KW-0808">Transferase</keyword>
<dbReference type="Pfam" id="PF12627">
    <property type="entry name" value="PolyA_pol_RNAbd"/>
    <property type="match status" value="1"/>
</dbReference>
<reference evidence="12" key="1">
    <citation type="submission" date="2016-11" db="EMBL/GenBank/DDBJ databases">
        <authorList>
            <person name="Varghese N."/>
            <person name="Submissions S."/>
        </authorList>
    </citation>
    <scope>NUCLEOTIDE SEQUENCE [LARGE SCALE GENOMIC DNA]</scope>
    <source>
        <strain evidence="12">DSM 29440</strain>
    </source>
</reference>
<evidence type="ECO:0000256" key="2">
    <source>
        <dbReference type="ARBA" id="ARBA00022679"/>
    </source>
</evidence>
<keyword evidence="7" id="KW-0460">Magnesium</keyword>
<proteinExistence type="inferred from homology"/>
<evidence type="ECO:0000259" key="10">
    <source>
        <dbReference type="Pfam" id="PF12627"/>
    </source>
</evidence>
<evidence type="ECO:0000313" key="11">
    <source>
        <dbReference type="EMBL" id="SIO19654.1"/>
    </source>
</evidence>